<sequence>MKPPYIYRPLATGHIRLFGLNVPPDCPLNTLQTFELSEAPAYYALSYTWGSRKRTRPLEVDGWVLSVGLNLYAAIRRLRGSSFEEDSAPVKWLWIDKICINQDDMSERSTQIQNVDTISNIRRSRSHWRLDALSIATSIKCHATDQRDKVYGLLGLAAENQDLSRVPDALRADYGLTIEQVYIRVALFFIREYKSLSILTRASGISSDVSRAQRKYKLDFLPTWVPNWCDFTVTEKHTAKSLSWLSHPNYENATTTLCFLEHYNASLGRFAELVEPLNESLLRLRGIKVDTVDKTTPFNSCGRSCEDSLLQFLEIALQFLPRNRDRNTLTDWIASWIKATTAEQYHLGGNTAQQILSDGSAFLFNNLRSYKHIPLCFMPQNNIGEIMDLLRELSTGGNPESYISLATNFCFNRNFIITLGGRMGIAPQATRREDLVFVIFGGGVPYIIRKQRGDSLFVGESYIDGLMRGEAVYAWQRGEMENEILELR</sequence>
<dbReference type="Pfam" id="PF06985">
    <property type="entry name" value="HET"/>
    <property type="match status" value="1"/>
</dbReference>
<dbReference type="OrthoDB" id="2288928at2759"/>
<protein>
    <submittedName>
        <fullName evidence="2">Heterokaryon incompatibility protein (HET) domain-containing protein</fullName>
    </submittedName>
</protein>
<evidence type="ECO:0000313" key="3">
    <source>
        <dbReference type="Proteomes" id="UP000824596"/>
    </source>
</evidence>
<dbReference type="PANTHER" id="PTHR24148:SF64">
    <property type="entry name" value="HETEROKARYON INCOMPATIBILITY DOMAIN-CONTAINING PROTEIN"/>
    <property type="match status" value="1"/>
</dbReference>
<evidence type="ECO:0000313" key="2">
    <source>
        <dbReference type="EMBL" id="KAH0959122.1"/>
    </source>
</evidence>
<accession>A0A9P8MQA5</accession>
<dbReference type="InterPro" id="IPR052895">
    <property type="entry name" value="HetReg/Transcr_Mod"/>
</dbReference>
<reference evidence="2" key="1">
    <citation type="submission" date="2021-09" db="EMBL/GenBank/DDBJ databases">
        <title>A high-quality genome of the endoparasitic fungus Hirsutella rhossiliensis with a comparison of Hirsutella genomes reveals transposable elements contributing to genome size variation.</title>
        <authorList>
            <person name="Lin R."/>
            <person name="Jiao Y."/>
            <person name="Sun X."/>
            <person name="Ling J."/>
            <person name="Xie B."/>
            <person name="Cheng X."/>
        </authorList>
    </citation>
    <scope>NUCLEOTIDE SEQUENCE</scope>
    <source>
        <strain evidence="2">HR02</strain>
    </source>
</reference>
<dbReference type="RefSeq" id="XP_044716635.1">
    <property type="nucleotide sequence ID" value="XM_044868054.1"/>
</dbReference>
<dbReference type="Pfam" id="PF26639">
    <property type="entry name" value="Het-6_barrel"/>
    <property type="match status" value="1"/>
</dbReference>
<dbReference type="EMBL" id="JAIZPD010000013">
    <property type="protein sequence ID" value="KAH0959122.1"/>
    <property type="molecule type" value="Genomic_DNA"/>
</dbReference>
<comment type="caution">
    <text evidence="2">The sequence shown here is derived from an EMBL/GenBank/DDBJ whole genome shotgun (WGS) entry which is preliminary data.</text>
</comment>
<gene>
    <name evidence="2" type="ORF">HRG_09583</name>
</gene>
<keyword evidence="3" id="KW-1185">Reference proteome</keyword>
<dbReference type="Proteomes" id="UP000824596">
    <property type="component" value="Unassembled WGS sequence"/>
</dbReference>
<organism evidence="2 3">
    <name type="scientific">Hirsutella rhossiliensis</name>
    <dbReference type="NCBI Taxonomy" id="111463"/>
    <lineage>
        <taxon>Eukaryota</taxon>
        <taxon>Fungi</taxon>
        <taxon>Dikarya</taxon>
        <taxon>Ascomycota</taxon>
        <taxon>Pezizomycotina</taxon>
        <taxon>Sordariomycetes</taxon>
        <taxon>Hypocreomycetidae</taxon>
        <taxon>Hypocreales</taxon>
        <taxon>Ophiocordycipitaceae</taxon>
        <taxon>Hirsutella</taxon>
    </lineage>
</organism>
<evidence type="ECO:0000259" key="1">
    <source>
        <dbReference type="Pfam" id="PF06985"/>
    </source>
</evidence>
<dbReference type="PANTHER" id="PTHR24148">
    <property type="entry name" value="ANKYRIN REPEAT DOMAIN-CONTAINING PROTEIN 39 HOMOLOG-RELATED"/>
    <property type="match status" value="1"/>
</dbReference>
<proteinExistence type="predicted"/>
<dbReference type="AlphaFoldDB" id="A0A9P8MQA5"/>
<dbReference type="InterPro" id="IPR010730">
    <property type="entry name" value="HET"/>
</dbReference>
<feature type="domain" description="Heterokaryon incompatibility" evidence="1">
    <location>
        <begin position="42"/>
        <end position="118"/>
    </location>
</feature>
<name>A0A9P8MQA5_9HYPO</name>
<dbReference type="GeneID" id="68358712"/>